<dbReference type="EMBL" id="CP146022">
    <property type="protein sequence ID" value="WWQ62208.1"/>
    <property type="molecule type" value="Genomic_DNA"/>
</dbReference>
<organism evidence="1 2">
    <name type="scientific">Streptomyces citrinus</name>
    <dbReference type="NCBI Taxonomy" id="3118173"/>
    <lineage>
        <taxon>Bacteria</taxon>
        <taxon>Bacillati</taxon>
        <taxon>Actinomycetota</taxon>
        <taxon>Actinomycetes</taxon>
        <taxon>Kitasatosporales</taxon>
        <taxon>Streptomycetaceae</taxon>
        <taxon>Streptomyces</taxon>
    </lineage>
</organism>
<reference evidence="1" key="1">
    <citation type="journal article" date="2025" name="Int. J. Syst. Evol. Microbiol.">
        <title>Streptomyces citrinus sp. nov., with yellow diffusible pigment.</title>
        <authorList>
            <person name="He Y."/>
            <person name="Yang E."/>
            <person name="Xu J."/>
            <person name="Sun Y."/>
            <person name="Sun L."/>
        </authorList>
    </citation>
    <scope>NUCLEOTIDE SEQUENCE</scope>
    <source>
        <strain evidence="1">Q6</strain>
    </source>
</reference>
<gene>
    <name evidence="1" type="ORF">V2W30_01700</name>
</gene>
<sequence length="226" mass="24521">MNHFDDDAALDDLLNTTNQALLAAVEAELDLEVGLQAVYDAAPIDVGPDSLMTWEERHPDATGADLRSADLSHALLTGYHLAGADLTGANLHRASLGGADLTQAVLAHADLSRATLIGTRLTDAVLARADLSRTRLMHATLRRADLRRADLYEADLTGASLIGTNLLEANLAGTNLVGVRWSLDTDWPPPFYQSIRIWSEEVDFGIFMVRADYARDLTPLPELQPL</sequence>
<protein>
    <submittedName>
        <fullName evidence="1">Pentapeptide repeat-containing protein</fullName>
    </submittedName>
</protein>
<proteinExistence type="predicted"/>
<evidence type="ECO:0000313" key="2">
    <source>
        <dbReference type="Proteomes" id="UP001432251"/>
    </source>
</evidence>
<dbReference type="Proteomes" id="UP001432251">
    <property type="component" value="Chromosome"/>
</dbReference>
<accession>A0ACD5A5D2</accession>
<evidence type="ECO:0000313" key="1">
    <source>
        <dbReference type="EMBL" id="WWQ62208.1"/>
    </source>
</evidence>
<name>A0ACD5A5D2_9ACTN</name>
<keyword evidence="2" id="KW-1185">Reference proteome</keyword>